<organism evidence="2 3">
    <name type="scientific">Nakamurella flava</name>
    <dbReference type="NCBI Taxonomy" id="2576308"/>
    <lineage>
        <taxon>Bacteria</taxon>
        <taxon>Bacillati</taxon>
        <taxon>Actinomycetota</taxon>
        <taxon>Actinomycetes</taxon>
        <taxon>Nakamurellales</taxon>
        <taxon>Nakamurellaceae</taxon>
        <taxon>Nakamurella</taxon>
    </lineage>
</organism>
<dbReference type="AlphaFoldDB" id="A0A4U6QMY6"/>
<accession>A0A4U6QMY6</accession>
<evidence type="ECO:0000313" key="3">
    <source>
        <dbReference type="Proteomes" id="UP000306985"/>
    </source>
</evidence>
<dbReference type="InterPro" id="IPR040596">
    <property type="entry name" value="RNase_II_C_S1"/>
</dbReference>
<feature type="domain" description="RNB" evidence="1">
    <location>
        <begin position="47"/>
        <end position="367"/>
    </location>
</feature>
<dbReference type="GO" id="GO:0005829">
    <property type="term" value="C:cytosol"/>
    <property type="evidence" value="ECO:0007669"/>
    <property type="project" value="TreeGrafter"/>
</dbReference>
<dbReference type="EMBL" id="SZZH01000001">
    <property type="protein sequence ID" value="TKV62067.1"/>
    <property type="molecule type" value="Genomic_DNA"/>
</dbReference>
<dbReference type="OrthoDB" id="5800376at2"/>
<evidence type="ECO:0000313" key="2">
    <source>
        <dbReference type="EMBL" id="TKV62067.1"/>
    </source>
</evidence>
<dbReference type="PANTHER" id="PTHR23355:SF9">
    <property type="entry name" value="DIS3-LIKE EXONUCLEASE 2"/>
    <property type="match status" value="1"/>
</dbReference>
<dbReference type="PANTHER" id="PTHR23355">
    <property type="entry name" value="RIBONUCLEASE"/>
    <property type="match status" value="1"/>
</dbReference>
<sequence>MPARQILAPPPVIDFDAVRAELQIPAAYPPEAVARARAAGARPLPDLPDATDIPLVTLDPPGSRDLDQAVHLVRRGTGWRVHYAIADVLWFVGTDRDDPLVAETWRRAVTLYAPDGNTPLHPVELSEGAASLLPDVDRPAVLWTIDLDDRGEVTAIDVHRARVRSRAQLDYPTMQAAADAGRLPAPIADLPVVGELRARLARERHAITLDLPDSEIVRGPDGHWTLTLRAQLPIERHNAEISLLTGVCAARIMLDGGIGLLRTLPSPTEAQVTALRKATAALGIPWPDDEPPGDVIGRLDGSKPRDAAFLEDAVRLLRGAAYTPFDGAPPERTGHGGVGSSYAHVTAPLRRLADRYATEVCLALQAGRPVPEAVRAALPDLPAAMAAGDRTASALDKACAAAVAVFLLHGREGETFPATVLQIDAERDRAVVVLHEPPVRAHCSPTGLTEGSVVTVRLLSADPTTHRFRVEPVRPADQPAGG</sequence>
<dbReference type="Proteomes" id="UP000306985">
    <property type="component" value="Unassembled WGS sequence"/>
</dbReference>
<dbReference type="GO" id="GO:0003723">
    <property type="term" value="F:RNA binding"/>
    <property type="evidence" value="ECO:0007669"/>
    <property type="project" value="InterPro"/>
</dbReference>
<gene>
    <name evidence="2" type="ORF">FDO65_01580</name>
</gene>
<dbReference type="SMART" id="SM00955">
    <property type="entry name" value="RNB"/>
    <property type="match status" value="1"/>
</dbReference>
<dbReference type="InterPro" id="IPR012340">
    <property type="entry name" value="NA-bd_OB-fold"/>
</dbReference>
<dbReference type="Pfam" id="PF18614">
    <property type="entry name" value="RNase_II_C_S1"/>
    <property type="match status" value="1"/>
</dbReference>
<reference evidence="2 3" key="1">
    <citation type="submission" date="2019-05" db="EMBL/GenBank/DDBJ databases">
        <title>Nakamurella sp. N5BH11, whole genome shotgun sequence.</title>
        <authorList>
            <person name="Tuo L."/>
        </authorList>
    </citation>
    <scope>NUCLEOTIDE SEQUENCE [LARGE SCALE GENOMIC DNA]</scope>
    <source>
        <strain evidence="2 3">N5BH11</strain>
    </source>
</reference>
<name>A0A4U6QMY6_9ACTN</name>
<dbReference type="Pfam" id="PF00773">
    <property type="entry name" value="RNB"/>
    <property type="match status" value="1"/>
</dbReference>
<dbReference type="GO" id="GO:0004540">
    <property type="term" value="F:RNA nuclease activity"/>
    <property type="evidence" value="ECO:0007669"/>
    <property type="project" value="InterPro"/>
</dbReference>
<dbReference type="SUPFAM" id="SSF50249">
    <property type="entry name" value="Nucleic acid-binding proteins"/>
    <property type="match status" value="1"/>
</dbReference>
<protein>
    <submittedName>
        <fullName evidence="2">RNB domain-containing ribonuclease</fullName>
    </submittedName>
</protein>
<comment type="caution">
    <text evidence="2">The sequence shown here is derived from an EMBL/GenBank/DDBJ whole genome shotgun (WGS) entry which is preliminary data.</text>
</comment>
<dbReference type="InterPro" id="IPR050180">
    <property type="entry name" value="RNR_Ribonuclease"/>
</dbReference>
<proteinExistence type="predicted"/>
<keyword evidence="3" id="KW-1185">Reference proteome</keyword>
<evidence type="ECO:0000259" key="1">
    <source>
        <dbReference type="SMART" id="SM00955"/>
    </source>
</evidence>
<dbReference type="InterPro" id="IPR001900">
    <property type="entry name" value="RNase_II/R"/>
</dbReference>
<dbReference type="GO" id="GO:0006402">
    <property type="term" value="P:mRNA catabolic process"/>
    <property type="evidence" value="ECO:0007669"/>
    <property type="project" value="TreeGrafter"/>
</dbReference>